<dbReference type="Pfam" id="PF12796">
    <property type="entry name" value="Ank_2"/>
    <property type="match status" value="2"/>
</dbReference>
<dbReference type="AlphaFoldDB" id="A0A232FC86"/>
<evidence type="ECO:0000256" key="1">
    <source>
        <dbReference type="ARBA" id="ARBA00022737"/>
    </source>
</evidence>
<dbReference type="Proteomes" id="UP000215335">
    <property type="component" value="Unassembled WGS sequence"/>
</dbReference>
<reference evidence="4 5" key="1">
    <citation type="journal article" date="2017" name="Curr. Biol.">
        <title>The Evolution of Venom by Co-option of Single-Copy Genes.</title>
        <authorList>
            <person name="Martinson E.O."/>
            <person name="Mrinalini"/>
            <person name="Kelkar Y.D."/>
            <person name="Chang C.H."/>
            <person name="Werren J.H."/>
        </authorList>
    </citation>
    <scope>NUCLEOTIDE SEQUENCE [LARGE SCALE GENOMIC DNA]</scope>
    <source>
        <strain evidence="4 5">Alberta</strain>
        <tissue evidence="4">Whole body</tissue>
    </source>
</reference>
<evidence type="ECO:0000256" key="2">
    <source>
        <dbReference type="ARBA" id="ARBA00023043"/>
    </source>
</evidence>
<dbReference type="EMBL" id="NNAY01000484">
    <property type="protein sequence ID" value="OXU28059.1"/>
    <property type="molecule type" value="Genomic_DNA"/>
</dbReference>
<keyword evidence="2 3" id="KW-0040">ANK repeat</keyword>
<dbReference type="STRING" id="543379.A0A232FC86"/>
<dbReference type="InterPro" id="IPR036770">
    <property type="entry name" value="Ankyrin_rpt-contain_sf"/>
</dbReference>
<organism evidence="4 5">
    <name type="scientific">Trichomalopsis sarcophagae</name>
    <dbReference type="NCBI Taxonomy" id="543379"/>
    <lineage>
        <taxon>Eukaryota</taxon>
        <taxon>Metazoa</taxon>
        <taxon>Ecdysozoa</taxon>
        <taxon>Arthropoda</taxon>
        <taxon>Hexapoda</taxon>
        <taxon>Insecta</taxon>
        <taxon>Pterygota</taxon>
        <taxon>Neoptera</taxon>
        <taxon>Endopterygota</taxon>
        <taxon>Hymenoptera</taxon>
        <taxon>Apocrita</taxon>
        <taxon>Proctotrupomorpha</taxon>
        <taxon>Chalcidoidea</taxon>
        <taxon>Pteromalidae</taxon>
        <taxon>Pteromalinae</taxon>
        <taxon>Trichomalopsis</taxon>
    </lineage>
</organism>
<dbReference type="PROSITE" id="PS50088">
    <property type="entry name" value="ANK_REPEAT"/>
    <property type="match status" value="4"/>
</dbReference>
<name>A0A232FC86_9HYME</name>
<accession>A0A232FC86</accession>
<dbReference type="InterPro" id="IPR002110">
    <property type="entry name" value="Ankyrin_rpt"/>
</dbReference>
<evidence type="ECO:0000313" key="4">
    <source>
        <dbReference type="EMBL" id="OXU28059.1"/>
    </source>
</evidence>
<evidence type="ECO:0000256" key="3">
    <source>
        <dbReference type="PROSITE-ProRule" id="PRU00023"/>
    </source>
</evidence>
<sequence length="448" mass="50807">MLANVELEVNTADSDDYTVMYQAVCSGNIELVNTLIDDGLDINIQDENGTAALHIAIDRCYEDMALQLMLRGAHVDVQTEAGNTPLHMAARLNKNHSHEFLIRNLLNFGSNINCLNNKNLTPFSFMLETCSIETLNHYADRVQMDLQNLSTYNFLHCVAQNEDMNVMHLVLDKGLPINQQDSDLGMTPLHLASYYLNVEYVRQLIARGADIKIKNSLGLTPVFMSLIMLMKYQRNTLDYSNLVQKCKKVIKQILKAGCDVATKITHQGETSLLNVTIDNKLHELTELIIRYVVKLEAKTNEPLFDDYHLSTIKSNQDVRIYYSRCKAELEAMKARKVNGTLVKYFSILMEPLQVVICYARNQELVREFQASDYKTAFPIYGKKLTKKIEEAIRKQNDIQTVSAILSNMPKFADLGSDIIDMIGSYLSQDDVNYLTSSAAIEESKLETM</sequence>
<dbReference type="PANTHER" id="PTHR24171">
    <property type="entry name" value="ANKYRIN REPEAT DOMAIN-CONTAINING PROTEIN 39-RELATED"/>
    <property type="match status" value="1"/>
</dbReference>
<feature type="repeat" description="ANK" evidence="3">
    <location>
        <begin position="48"/>
        <end position="80"/>
    </location>
</feature>
<comment type="caution">
    <text evidence="4">The sequence shown here is derived from an EMBL/GenBank/DDBJ whole genome shotgun (WGS) entry which is preliminary data.</text>
</comment>
<feature type="repeat" description="ANK" evidence="3">
    <location>
        <begin position="184"/>
        <end position="216"/>
    </location>
</feature>
<dbReference type="SUPFAM" id="SSF48403">
    <property type="entry name" value="Ankyrin repeat"/>
    <property type="match status" value="1"/>
</dbReference>
<dbReference type="Pfam" id="PF00023">
    <property type="entry name" value="Ank"/>
    <property type="match status" value="1"/>
</dbReference>
<dbReference type="PROSITE" id="PS50297">
    <property type="entry name" value="ANK_REP_REGION"/>
    <property type="match status" value="3"/>
</dbReference>
<feature type="repeat" description="ANK" evidence="3">
    <location>
        <begin position="81"/>
        <end position="117"/>
    </location>
</feature>
<dbReference type="Gene3D" id="1.25.40.20">
    <property type="entry name" value="Ankyrin repeat-containing domain"/>
    <property type="match status" value="3"/>
</dbReference>
<keyword evidence="5" id="KW-1185">Reference proteome</keyword>
<evidence type="ECO:0000313" key="5">
    <source>
        <dbReference type="Proteomes" id="UP000215335"/>
    </source>
</evidence>
<gene>
    <name evidence="4" type="ORF">TSAR_015276</name>
</gene>
<feature type="repeat" description="ANK" evidence="3">
    <location>
        <begin position="15"/>
        <end position="47"/>
    </location>
</feature>
<dbReference type="SMART" id="SM00248">
    <property type="entry name" value="ANK"/>
    <property type="match status" value="5"/>
</dbReference>
<protein>
    <submittedName>
        <fullName evidence="4">Uncharacterized protein</fullName>
    </submittedName>
</protein>
<keyword evidence="1" id="KW-0677">Repeat</keyword>
<proteinExistence type="predicted"/>